<evidence type="ECO:0008006" key="6">
    <source>
        <dbReference type="Google" id="ProtNLM"/>
    </source>
</evidence>
<dbReference type="GO" id="GO:0006457">
    <property type="term" value="P:protein folding"/>
    <property type="evidence" value="ECO:0007669"/>
    <property type="project" value="InterPro"/>
</dbReference>
<dbReference type="GO" id="GO:0051082">
    <property type="term" value="F:unfolded protein binding"/>
    <property type="evidence" value="ECO:0007669"/>
    <property type="project" value="InterPro"/>
</dbReference>
<evidence type="ECO:0000256" key="3">
    <source>
        <dbReference type="SAM" id="Coils"/>
    </source>
</evidence>
<dbReference type="Proteomes" id="UP000030697">
    <property type="component" value="Unassembled WGS sequence"/>
</dbReference>
<comment type="similarity">
    <text evidence="1">Belongs to the prefoldin subunit beta family.</text>
</comment>
<gene>
    <name evidence="4" type="ORF">C923_02412</name>
</gene>
<dbReference type="OrthoDB" id="10250441at2759"/>
<sequence>MMKENIMNIDSSIDEVSLAFDSNDIMLNIGDCFFKFDLDYIEEHLEDRKSEELANLNEMELEYKTKLNEKQKLKTELYAKFGNRIDLN</sequence>
<dbReference type="Pfam" id="PF01920">
    <property type="entry name" value="Prefoldin_2"/>
    <property type="match status" value="1"/>
</dbReference>
<dbReference type="EMBL" id="KE124545">
    <property type="protein sequence ID" value="EWC76905.1"/>
    <property type="molecule type" value="Genomic_DNA"/>
</dbReference>
<feature type="coiled-coil region" evidence="3">
    <location>
        <begin position="42"/>
        <end position="76"/>
    </location>
</feature>
<evidence type="ECO:0000256" key="1">
    <source>
        <dbReference type="ARBA" id="ARBA00008045"/>
    </source>
</evidence>
<accession>W7JDD4</accession>
<dbReference type="GO" id="GO:0005737">
    <property type="term" value="C:cytoplasm"/>
    <property type="evidence" value="ECO:0007669"/>
    <property type="project" value="TreeGrafter"/>
</dbReference>
<organism evidence="4 5">
    <name type="scientific">Plasmodium falciparum UGT5.1</name>
    <dbReference type="NCBI Taxonomy" id="1237627"/>
    <lineage>
        <taxon>Eukaryota</taxon>
        <taxon>Sar</taxon>
        <taxon>Alveolata</taxon>
        <taxon>Apicomplexa</taxon>
        <taxon>Aconoidasida</taxon>
        <taxon>Haemosporida</taxon>
        <taxon>Plasmodiidae</taxon>
        <taxon>Plasmodium</taxon>
        <taxon>Plasmodium (Laverania)</taxon>
    </lineage>
</organism>
<proteinExistence type="inferred from homology"/>
<dbReference type="AlphaFoldDB" id="W7JDD4"/>
<dbReference type="InterPro" id="IPR016661">
    <property type="entry name" value="PFDN4"/>
</dbReference>
<dbReference type="PANTHER" id="PTHR21100:SF9">
    <property type="entry name" value="PREFOLDIN SUBUNIT 4"/>
    <property type="match status" value="1"/>
</dbReference>
<keyword evidence="2" id="KW-0143">Chaperone</keyword>
<protein>
    <recommendedName>
        <fullName evidence="6">Prefoldin subunit 4</fullName>
    </recommendedName>
</protein>
<dbReference type="InterPro" id="IPR002777">
    <property type="entry name" value="PFD_beta-like"/>
</dbReference>
<keyword evidence="3" id="KW-0175">Coiled coil</keyword>
<evidence type="ECO:0000256" key="2">
    <source>
        <dbReference type="ARBA" id="ARBA00023186"/>
    </source>
</evidence>
<evidence type="ECO:0000313" key="5">
    <source>
        <dbReference type="Proteomes" id="UP000030697"/>
    </source>
</evidence>
<dbReference type="PANTHER" id="PTHR21100">
    <property type="entry name" value="PREFOLDIN SUBUNIT 4"/>
    <property type="match status" value="1"/>
</dbReference>
<reference evidence="4 5" key="1">
    <citation type="submission" date="2013-02" db="EMBL/GenBank/DDBJ databases">
        <title>The Genome Sequence of Plasmodium falciparum UGT5.1.</title>
        <authorList>
            <consortium name="The Broad Institute Genome Sequencing Platform"/>
            <consortium name="The Broad Institute Genome Sequencing Center for Infectious Disease"/>
            <person name="Neafsey D."/>
            <person name="Cheeseman I."/>
            <person name="Volkman S."/>
            <person name="Adams J."/>
            <person name="Walker B."/>
            <person name="Young S.K."/>
            <person name="Zeng Q."/>
            <person name="Gargeya S."/>
            <person name="Fitzgerald M."/>
            <person name="Haas B."/>
            <person name="Abouelleil A."/>
            <person name="Alvarado L."/>
            <person name="Arachchi H.M."/>
            <person name="Berlin A.M."/>
            <person name="Chapman S.B."/>
            <person name="Dewar J."/>
            <person name="Goldberg J."/>
            <person name="Griggs A."/>
            <person name="Gujja S."/>
            <person name="Hansen M."/>
            <person name="Howarth C."/>
            <person name="Imamovic A."/>
            <person name="Larimer J."/>
            <person name="McCowan C."/>
            <person name="Murphy C."/>
            <person name="Neiman D."/>
            <person name="Pearson M."/>
            <person name="Priest M."/>
            <person name="Roberts A."/>
            <person name="Saif S."/>
            <person name="Shea T."/>
            <person name="Sisk P."/>
            <person name="Sykes S."/>
            <person name="Wortman J."/>
            <person name="Nusbaum C."/>
            <person name="Birren B."/>
        </authorList>
    </citation>
    <scope>NUCLEOTIDE SEQUENCE [LARGE SCALE GENOMIC DNA]</scope>
    <source>
        <strain evidence="4 5">UGT5.1</strain>
    </source>
</reference>
<name>W7JDD4_PLAFA</name>
<dbReference type="GO" id="GO:0016272">
    <property type="term" value="C:prefoldin complex"/>
    <property type="evidence" value="ECO:0007669"/>
    <property type="project" value="InterPro"/>
</dbReference>
<evidence type="ECO:0000313" key="4">
    <source>
        <dbReference type="EMBL" id="EWC76905.1"/>
    </source>
</evidence>